<dbReference type="Gene3D" id="1.20.1280.290">
    <property type="match status" value="1"/>
</dbReference>
<keyword evidence="4 5" id="KW-0472">Membrane</keyword>
<feature type="transmembrane region" description="Helical" evidence="5">
    <location>
        <begin position="6"/>
        <end position="28"/>
    </location>
</feature>
<feature type="transmembrane region" description="Helical" evidence="5">
    <location>
        <begin position="158"/>
        <end position="179"/>
    </location>
</feature>
<evidence type="ECO:0000256" key="5">
    <source>
        <dbReference type="SAM" id="Phobius"/>
    </source>
</evidence>
<feature type="transmembrane region" description="Helical" evidence="5">
    <location>
        <begin position="185"/>
        <end position="210"/>
    </location>
</feature>
<organism evidence="6 7">
    <name type="scientific">Thielaviopsis punctulata</name>
    <dbReference type="NCBI Taxonomy" id="72032"/>
    <lineage>
        <taxon>Eukaryota</taxon>
        <taxon>Fungi</taxon>
        <taxon>Dikarya</taxon>
        <taxon>Ascomycota</taxon>
        <taxon>Pezizomycotina</taxon>
        <taxon>Sordariomycetes</taxon>
        <taxon>Hypocreomycetidae</taxon>
        <taxon>Microascales</taxon>
        <taxon>Ceratocystidaceae</taxon>
        <taxon>Thielaviopsis</taxon>
    </lineage>
</organism>
<keyword evidence="7" id="KW-1185">Reference proteome</keyword>
<dbReference type="SMART" id="SM00679">
    <property type="entry name" value="CTNS"/>
    <property type="match status" value="2"/>
</dbReference>
<proteinExistence type="predicted"/>
<comment type="caution">
    <text evidence="6">The sequence shown here is derived from an EMBL/GenBank/DDBJ whole genome shotgun (WGS) entry which is preliminary data.</text>
</comment>
<dbReference type="Pfam" id="PF04193">
    <property type="entry name" value="PQ-loop"/>
    <property type="match status" value="2"/>
</dbReference>
<keyword evidence="2 5" id="KW-0812">Transmembrane</keyword>
<gene>
    <name evidence="6" type="ORF">TD95_003499</name>
</gene>
<evidence type="ECO:0000256" key="1">
    <source>
        <dbReference type="ARBA" id="ARBA00004141"/>
    </source>
</evidence>
<feature type="transmembrane region" description="Helical" evidence="5">
    <location>
        <begin position="127"/>
        <end position="146"/>
    </location>
</feature>
<evidence type="ECO:0000313" key="6">
    <source>
        <dbReference type="EMBL" id="KKA30731.1"/>
    </source>
</evidence>
<sequence length="269" mass="29320">MDIPIAANVLGTMGAVCWSVQLIPQIVINYRRHNATGLQPAMMMLWAWAGVPLGVYNIVSGLNVALQVQPQLLTFLSLVTWIQCFYYERKWSVAHCLTVVIPIAALMAGMQASLVVGLRLAGAQWPLTLMAALSAALLALGVLSHYRDIWRHRTVRGISFLFVGIDAAGDVFSLASVLCEAHVDVLAVVVYATELVLWCGVFACGGWYNLRPWLRAWLRERRSVEGGEGNGVAMHEMSSSTSVFSTPGAALELEVRQRRHGSSQGQGGE</sequence>
<evidence type="ECO:0000256" key="4">
    <source>
        <dbReference type="ARBA" id="ARBA00023136"/>
    </source>
</evidence>
<feature type="transmembrane region" description="Helical" evidence="5">
    <location>
        <begin position="99"/>
        <end position="121"/>
    </location>
</feature>
<dbReference type="OrthoDB" id="407617at2759"/>
<dbReference type="EMBL" id="LAEV01000286">
    <property type="protein sequence ID" value="KKA30731.1"/>
    <property type="molecule type" value="Genomic_DNA"/>
</dbReference>
<keyword evidence="3 5" id="KW-1133">Transmembrane helix</keyword>
<evidence type="ECO:0000256" key="3">
    <source>
        <dbReference type="ARBA" id="ARBA00022989"/>
    </source>
</evidence>
<dbReference type="AlphaFoldDB" id="A0A0F4ZKS3"/>
<dbReference type="InterPro" id="IPR006603">
    <property type="entry name" value="PQ-loop_rpt"/>
</dbReference>
<dbReference type="Proteomes" id="UP000033483">
    <property type="component" value="Unassembled WGS sequence"/>
</dbReference>
<dbReference type="GO" id="GO:0016020">
    <property type="term" value="C:membrane"/>
    <property type="evidence" value="ECO:0007669"/>
    <property type="project" value="UniProtKB-SubCell"/>
</dbReference>
<evidence type="ECO:0000313" key="7">
    <source>
        <dbReference type="Proteomes" id="UP000033483"/>
    </source>
</evidence>
<dbReference type="PANTHER" id="PTHR16201:SF37">
    <property type="entry name" value="PQ-LOOP REPEAT-CONTAINING PROTEIN"/>
    <property type="match status" value="1"/>
</dbReference>
<evidence type="ECO:0008006" key="8">
    <source>
        <dbReference type="Google" id="ProtNLM"/>
    </source>
</evidence>
<feature type="transmembrane region" description="Helical" evidence="5">
    <location>
        <begin position="40"/>
        <end position="59"/>
    </location>
</feature>
<comment type="subcellular location">
    <subcellularLocation>
        <location evidence="1">Membrane</location>
        <topology evidence="1">Multi-pass membrane protein</topology>
    </subcellularLocation>
</comment>
<dbReference type="PANTHER" id="PTHR16201">
    <property type="entry name" value="SEVEN TRANSMEMBRANE PROTEIN 1-RELATED"/>
    <property type="match status" value="1"/>
</dbReference>
<reference evidence="6 7" key="1">
    <citation type="submission" date="2015-03" db="EMBL/GenBank/DDBJ databases">
        <authorList>
            <person name="Radwan O."/>
            <person name="Al-Naeli F.A."/>
            <person name="Rendon G.A."/>
            <person name="Fields C."/>
        </authorList>
    </citation>
    <scope>NUCLEOTIDE SEQUENCE [LARGE SCALE GENOMIC DNA]</scope>
    <source>
        <strain evidence="6">CR-DP1</strain>
    </source>
</reference>
<accession>A0A0F4ZKS3</accession>
<name>A0A0F4ZKS3_9PEZI</name>
<dbReference type="InterPro" id="IPR051415">
    <property type="entry name" value="LAAT-1"/>
</dbReference>
<protein>
    <recommendedName>
        <fullName evidence="8">PQ loop repeat protein</fullName>
    </recommendedName>
</protein>
<evidence type="ECO:0000256" key="2">
    <source>
        <dbReference type="ARBA" id="ARBA00022692"/>
    </source>
</evidence>